<dbReference type="PANTHER" id="PTHR46889:SF4">
    <property type="entry name" value="TRANSPOSASE INSO FOR INSERTION SEQUENCE ELEMENT IS911B-RELATED"/>
    <property type="match status" value="1"/>
</dbReference>
<comment type="function">
    <text evidence="1">Involved in the transposition of the insertion sequence.</text>
</comment>
<evidence type="ECO:0000313" key="3">
    <source>
        <dbReference type="EMBL" id="STO09636.1"/>
    </source>
</evidence>
<dbReference type="PANTHER" id="PTHR46889">
    <property type="entry name" value="TRANSPOSASE INSF FOR INSERTION SEQUENCE IS3B-RELATED"/>
    <property type="match status" value="1"/>
</dbReference>
<reference evidence="3 4" key="1">
    <citation type="submission" date="2018-06" db="EMBL/GenBank/DDBJ databases">
        <authorList>
            <consortium name="Pathogen Informatics"/>
            <person name="Doyle S."/>
        </authorList>
    </citation>
    <scope>NUCLEOTIDE SEQUENCE [LARGE SCALE GENOMIC DNA]</scope>
    <source>
        <strain evidence="3 4">NCTC13163</strain>
    </source>
</reference>
<evidence type="ECO:0000256" key="1">
    <source>
        <dbReference type="ARBA" id="ARBA00002286"/>
    </source>
</evidence>
<dbReference type="InterPro" id="IPR025948">
    <property type="entry name" value="HTH-like_dom"/>
</dbReference>
<dbReference type="STRING" id="1397694.GCA_000702585_00496"/>
<sequence>MISQIRLQLRYMAIEEMSTTDTFPVVLLCEIAQVSRAAYYKWLKRTVSVREEENLGLLEDIRLLYDQVNGTYGYRRLTMTINRRRRQHGLPAYNEKRIYRLMRIHEIRSVIRQKRKRHKKSSPQHVAENLMNREFSASRPDEKWCTDVTEFKYGAGKKAYLSAIIDLYDGSIVAYRIGKSNNNALVFQTMIPAIAGLRSGASPMIHSDRGFQYTSRGFKRMVEDAGLTHSMSRVGRCLDNAPIEGFWVP</sequence>
<dbReference type="InterPro" id="IPR048020">
    <property type="entry name" value="Transpos_IS3"/>
</dbReference>
<protein>
    <submittedName>
        <fullName evidence="3">IS2 transposase TnpB</fullName>
    </submittedName>
</protein>
<dbReference type="InterPro" id="IPR001584">
    <property type="entry name" value="Integrase_cat-core"/>
</dbReference>
<dbReference type="GO" id="GO:0015074">
    <property type="term" value="P:DNA integration"/>
    <property type="evidence" value="ECO:0007669"/>
    <property type="project" value="InterPro"/>
</dbReference>
<dbReference type="GO" id="GO:0003676">
    <property type="term" value="F:nucleic acid binding"/>
    <property type="evidence" value="ECO:0007669"/>
    <property type="project" value="InterPro"/>
</dbReference>
<evidence type="ECO:0000259" key="2">
    <source>
        <dbReference type="PROSITE" id="PS50994"/>
    </source>
</evidence>
<proteinExistence type="predicted"/>
<organism evidence="3 4">
    <name type="scientific">Exiguobacterium aurantiacum</name>
    <dbReference type="NCBI Taxonomy" id="33987"/>
    <lineage>
        <taxon>Bacteria</taxon>
        <taxon>Bacillati</taxon>
        <taxon>Bacillota</taxon>
        <taxon>Bacilli</taxon>
        <taxon>Bacillales</taxon>
        <taxon>Bacillales Family XII. Incertae Sedis</taxon>
        <taxon>Exiguobacterium</taxon>
    </lineage>
</organism>
<dbReference type="NCBIfam" id="NF033516">
    <property type="entry name" value="transpos_IS3"/>
    <property type="match status" value="1"/>
</dbReference>
<dbReference type="Pfam" id="PF13276">
    <property type="entry name" value="HTH_21"/>
    <property type="match status" value="1"/>
</dbReference>
<evidence type="ECO:0000313" key="4">
    <source>
        <dbReference type="Proteomes" id="UP000254060"/>
    </source>
</evidence>
<dbReference type="Pfam" id="PF00665">
    <property type="entry name" value="rve"/>
    <property type="match status" value="1"/>
</dbReference>
<dbReference type="Proteomes" id="UP000254060">
    <property type="component" value="Unassembled WGS sequence"/>
</dbReference>
<dbReference type="Gene3D" id="3.30.420.10">
    <property type="entry name" value="Ribonuclease H-like superfamily/Ribonuclease H"/>
    <property type="match status" value="1"/>
</dbReference>
<accession>A0A377FYR7</accession>
<dbReference type="InterPro" id="IPR050900">
    <property type="entry name" value="Transposase_IS3/IS150/IS904"/>
</dbReference>
<gene>
    <name evidence="3" type="ORF">NCTC13163_03074</name>
</gene>
<dbReference type="InterPro" id="IPR012337">
    <property type="entry name" value="RNaseH-like_sf"/>
</dbReference>
<dbReference type="AlphaFoldDB" id="A0A377FYR7"/>
<dbReference type="SUPFAM" id="SSF53098">
    <property type="entry name" value="Ribonuclease H-like"/>
    <property type="match status" value="1"/>
</dbReference>
<dbReference type="PROSITE" id="PS50994">
    <property type="entry name" value="INTEGRASE"/>
    <property type="match status" value="1"/>
</dbReference>
<dbReference type="EMBL" id="UGGP01000001">
    <property type="protein sequence ID" value="STO09636.1"/>
    <property type="molecule type" value="Genomic_DNA"/>
</dbReference>
<name>A0A377FYR7_9BACL</name>
<dbReference type="InterPro" id="IPR036397">
    <property type="entry name" value="RNaseH_sf"/>
</dbReference>
<feature type="domain" description="Integrase catalytic" evidence="2">
    <location>
        <begin position="136"/>
        <end position="249"/>
    </location>
</feature>